<gene>
    <name evidence="1" type="ORF">GCM10022210_25070</name>
</gene>
<dbReference type="InterPro" id="IPR011990">
    <property type="entry name" value="TPR-like_helical_dom_sf"/>
</dbReference>
<protein>
    <recommendedName>
        <fullName evidence="3">Tetratricopeptide repeat protein</fullName>
    </recommendedName>
</protein>
<evidence type="ECO:0000313" key="1">
    <source>
        <dbReference type="EMBL" id="GAA3973854.1"/>
    </source>
</evidence>
<accession>A0ABP7PZ58</accession>
<organism evidence="1 2">
    <name type="scientific">Mucilaginibacter dorajii</name>
    <dbReference type="NCBI Taxonomy" id="692994"/>
    <lineage>
        <taxon>Bacteria</taxon>
        <taxon>Pseudomonadati</taxon>
        <taxon>Bacteroidota</taxon>
        <taxon>Sphingobacteriia</taxon>
        <taxon>Sphingobacteriales</taxon>
        <taxon>Sphingobacteriaceae</taxon>
        <taxon>Mucilaginibacter</taxon>
    </lineage>
</organism>
<dbReference type="SUPFAM" id="SSF48452">
    <property type="entry name" value="TPR-like"/>
    <property type="match status" value="1"/>
</dbReference>
<dbReference type="EMBL" id="BAAAZC010000019">
    <property type="protein sequence ID" value="GAA3973854.1"/>
    <property type="molecule type" value="Genomic_DNA"/>
</dbReference>
<comment type="caution">
    <text evidence="1">The sequence shown here is derived from an EMBL/GenBank/DDBJ whole genome shotgun (WGS) entry which is preliminary data.</text>
</comment>
<name>A0ABP7PZ58_9SPHI</name>
<proteinExistence type="predicted"/>
<sequence length="408" mass="47584">MTIHFDDIFASKKNIDELCSENRKKTNILIANFIKKTDGDDDDFSTLLYGKLDSYTQNDDSINLKRIDKYISVNGKEYRDSVGKVFQENCSNTGLLIFGKRKDSNFFLCRIYSQNFFNQKTRYFYRENKNIIYIENPDILDFSIKSEVKIISTFIMGLLRYHNNDFESSNKLIDSALRLNKNKDDQQFVTICHLFKGDNFIRSNQPLKAVAEYQCGLLSDPNNLYLHHNLGVIYLKLGKEKDAKVEFETAKRINKGAKDSIISIYPIYLSKKRPIKKDSFFIRRDSGTIIGDILPKRKGQLKDWAKEECNVFYDNGNYGVMNNNGDTIVRGRYKSIEKFIYKNVDCFITFSGYKYGIVFHRHLDDGFSTFEIIPEYPGDKVKTKATTWIDLNENALIKFVEKKVNYKN</sequence>
<reference evidence="2" key="1">
    <citation type="journal article" date="2019" name="Int. J. Syst. Evol. Microbiol.">
        <title>The Global Catalogue of Microorganisms (GCM) 10K type strain sequencing project: providing services to taxonomists for standard genome sequencing and annotation.</title>
        <authorList>
            <consortium name="The Broad Institute Genomics Platform"/>
            <consortium name="The Broad Institute Genome Sequencing Center for Infectious Disease"/>
            <person name="Wu L."/>
            <person name="Ma J."/>
        </authorList>
    </citation>
    <scope>NUCLEOTIDE SEQUENCE [LARGE SCALE GENOMIC DNA]</scope>
    <source>
        <strain evidence="2">JCM 16601</strain>
    </source>
</reference>
<keyword evidence="2" id="KW-1185">Reference proteome</keyword>
<dbReference type="Proteomes" id="UP001500742">
    <property type="component" value="Unassembled WGS sequence"/>
</dbReference>
<evidence type="ECO:0008006" key="3">
    <source>
        <dbReference type="Google" id="ProtNLM"/>
    </source>
</evidence>
<dbReference type="Gene3D" id="1.25.40.10">
    <property type="entry name" value="Tetratricopeptide repeat domain"/>
    <property type="match status" value="1"/>
</dbReference>
<evidence type="ECO:0000313" key="2">
    <source>
        <dbReference type="Proteomes" id="UP001500742"/>
    </source>
</evidence>